<evidence type="ECO:0000256" key="1">
    <source>
        <dbReference type="SAM" id="MobiDB-lite"/>
    </source>
</evidence>
<dbReference type="PANTHER" id="PTHR35819">
    <property type="entry name" value="PICALM INTERACTING MITOTIC REGULATOR PIMREG"/>
    <property type="match status" value="1"/>
</dbReference>
<dbReference type="RefSeq" id="XP_024121635.1">
    <property type="nucleotide sequence ID" value="XM_024265867.2"/>
</dbReference>
<feature type="compositionally biased region" description="Low complexity" evidence="1">
    <location>
        <begin position="174"/>
        <end position="201"/>
    </location>
</feature>
<dbReference type="GeneID" id="112142460"/>
<reference evidence="2" key="1">
    <citation type="submission" date="2025-08" db="UniProtKB">
        <authorList>
            <consortium name="Ensembl"/>
        </authorList>
    </citation>
    <scope>IDENTIFICATION</scope>
</reference>
<evidence type="ECO:0000313" key="3">
    <source>
        <dbReference type="Proteomes" id="UP000261560"/>
    </source>
</evidence>
<feature type="compositionally biased region" description="Polar residues" evidence="1">
    <location>
        <begin position="102"/>
        <end position="114"/>
    </location>
</feature>
<dbReference type="KEGG" id="oml:112142460"/>
<proteinExistence type="predicted"/>
<reference evidence="2" key="2">
    <citation type="submission" date="2025-09" db="UniProtKB">
        <authorList>
            <consortium name="Ensembl"/>
        </authorList>
    </citation>
    <scope>IDENTIFICATION</scope>
</reference>
<feature type="region of interest" description="Disordered" evidence="1">
    <location>
        <begin position="161"/>
        <end position="220"/>
    </location>
</feature>
<protein>
    <submittedName>
        <fullName evidence="2">Uncharacterized LOC112142460</fullName>
    </submittedName>
</protein>
<dbReference type="GeneTree" id="ENSGT00390000008128"/>
<dbReference type="PaxDb" id="30732-ENSOMEP00000016295"/>
<feature type="region of interest" description="Disordered" evidence="1">
    <location>
        <begin position="101"/>
        <end position="127"/>
    </location>
</feature>
<dbReference type="AlphaFoldDB" id="A0A3B3CFC7"/>
<dbReference type="InterPro" id="IPR009932">
    <property type="entry name" value="RCS1"/>
</dbReference>
<keyword evidence="3" id="KW-1185">Reference proteome</keyword>
<feature type="region of interest" description="Disordered" evidence="1">
    <location>
        <begin position="64"/>
        <end position="83"/>
    </location>
</feature>
<accession>A0A3B3CFC7</accession>
<dbReference type="OMA" id="SNYYYLM"/>
<organism evidence="2 3">
    <name type="scientific">Oryzias melastigma</name>
    <name type="common">Marine medaka</name>
    <dbReference type="NCBI Taxonomy" id="30732"/>
    <lineage>
        <taxon>Eukaryota</taxon>
        <taxon>Metazoa</taxon>
        <taxon>Chordata</taxon>
        <taxon>Craniata</taxon>
        <taxon>Vertebrata</taxon>
        <taxon>Euteleostomi</taxon>
        <taxon>Actinopterygii</taxon>
        <taxon>Neopterygii</taxon>
        <taxon>Teleostei</taxon>
        <taxon>Neoteleostei</taxon>
        <taxon>Acanthomorphata</taxon>
        <taxon>Ovalentaria</taxon>
        <taxon>Atherinomorphae</taxon>
        <taxon>Beloniformes</taxon>
        <taxon>Adrianichthyidae</taxon>
        <taxon>Oryziinae</taxon>
        <taxon>Oryzias</taxon>
    </lineage>
</organism>
<dbReference type="Proteomes" id="UP000261560">
    <property type="component" value="Unplaced"/>
</dbReference>
<dbReference type="Ensembl" id="ENSOMET00000024717.1">
    <property type="protein sequence ID" value="ENSOMEP00000016295.1"/>
    <property type="gene ID" value="ENSOMEG00000017929.1"/>
</dbReference>
<sequence length="327" mass="35751">MTSPCVHSIEGRYCAAAKFKQERRSPASSDNKPVHRVLLPGAAVMDGVGRAVVGVWRAHTVLDESDDAENSPEAPDRFRKLRSSSSLNSLRMSLRKRLPLRSVQTNSLPENPTWESLKDQPKPNPVLKLTRSARNSFTGMYQRLQKTREFSREECLVATPGQGGENACSSNYCTPSRTPGRAATPRRTPRSAATPRRTPTSKGGKTPEGSIRGVKTGGGRRQLVRMAALRSPYASPNTQNQRIKFDQDLESVSNGLSRLQRLSKAFDGIVGKQDRAAPKKCSGGAVMRKLDPRGKLSCSNVSRRASNLSNSVGSWAQTAVNTIRKPI</sequence>
<dbReference type="Pfam" id="PF07326">
    <property type="entry name" value="RCS1"/>
    <property type="match status" value="1"/>
</dbReference>
<evidence type="ECO:0000313" key="2">
    <source>
        <dbReference type="Ensembl" id="ENSOMEP00000016295.1"/>
    </source>
</evidence>
<dbReference type="PANTHER" id="PTHR35819:SF1">
    <property type="entry name" value="PROTEIN PIMREG"/>
    <property type="match status" value="1"/>
</dbReference>
<dbReference type="STRING" id="30732.ENSOMEP00000016295"/>
<dbReference type="OrthoDB" id="9898669at2759"/>
<name>A0A3B3CFC7_ORYME</name>